<dbReference type="RefSeq" id="YP_009052177.1">
    <property type="nucleotide sequence ID" value="NC_024697.1"/>
</dbReference>
<sequence>MNAKPKVALLFLTKNKHSQPKIWDKFLKGNEDKYDVFTHVAEKGSKTSSFLNGNVVKNVRTEWGHLINAYHILLETAYKESKDAVRFVYLSDSCVPLMSGDKAYEQLIKFPSKTFFDKPHLDEDAKRYFKKSNLDGKPNNIRFGKVGILEKHFFKHSGWFALCKKDAKTLLDNRSAFLAMNHIRGGDEHILSILKRNAKNSLMNRQITYVDWNLKGQLKWKKDYEKLWKMFDNSKTNEEKMKIKVKIKKHVQDGRVFWHPKTFYEIDKKDIEIFEKSGCIFARKFDEKCNMSKLLKKM</sequence>
<keyword evidence="4" id="KW-0472">Membrane</keyword>
<evidence type="ECO:0000313" key="6">
    <source>
        <dbReference type="EMBL" id="AII17199.1"/>
    </source>
</evidence>
<evidence type="ECO:0000256" key="1">
    <source>
        <dbReference type="ARBA" id="ARBA00004606"/>
    </source>
</evidence>
<comment type="subcellular location">
    <subcellularLocation>
        <location evidence="1">Membrane</location>
        <topology evidence="1">Single-pass type II membrane protein</topology>
    </subcellularLocation>
</comment>
<dbReference type="Pfam" id="PF02485">
    <property type="entry name" value="Branch"/>
    <property type="match status" value="1"/>
</dbReference>
<accession>A0A076FFZ5</accession>
<dbReference type="InterPro" id="IPR044174">
    <property type="entry name" value="BC10-like"/>
</dbReference>
<keyword evidence="7" id="KW-1185">Reference proteome</keyword>
<dbReference type="GO" id="GO:0016757">
    <property type="term" value="F:glycosyltransferase activity"/>
    <property type="evidence" value="ECO:0007669"/>
    <property type="project" value="UniProtKB-KW"/>
</dbReference>
<evidence type="ECO:0000256" key="5">
    <source>
        <dbReference type="ARBA" id="ARBA00023180"/>
    </source>
</evidence>
<keyword evidence="2" id="KW-0328">Glycosyltransferase</keyword>
<dbReference type="Proteomes" id="UP000028667">
    <property type="component" value="Segment"/>
</dbReference>
<dbReference type="KEGG" id="vg:20041660"/>
<dbReference type="GO" id="GO:0016020">
    <property type="term" value="C:membrane"/>
    <property type="evidence" value="ECO:0007669"/>
    <property type="project" value="UniProtKB-SubCell"/>
</dbReference>
<evidence type="ECO:0000256" key="3">
    <source>
        <dbReference type="ARBA" id="ARBA00022679"/>
    </source>
</evidence>
<evidence type="ECO:0000256" key="4">
    <source>
        <dbReference type="ARBA" id="ARBA00023136"/>
    </source>
</evidence>
<keyword evidence="3 6" id="KW-0808">Transferase</keyword>
<name>A0A076FFZ5_9VIRU</name>
<dbReference type="GeneID" id="20041660"/>
<gene>
    <name evidence="6" type="ORF">AaV_100</name>
</gene>
<dbReference type="EMBL" id="KJ645900">
    <property type="protein sequence ID" value="AII17199.1"/>
    <property type="molecule type" value="Genomic_DNA"/>
</dbReference>
<organism evidence="6 7">
    <name type="scientific">Aureococcus anophagefferens virus</name>
    <dbReference type="NCBI Taxonomy" id="1474867"/>
    <lineage>
        <taxon>Viruses</taxon>
        <taxon>Varidnaviria</taxon>
        <taxon>Bamfordvirae</taxon>
        <taxon>Nucleocytoviricota</taxon>
        <taxon>Megaviricetes</taxon>
        <taxon>Imitervirales</taxon>
        <taxon>Schizomimiviridae</taxon>
        <taxon>Kratosvirus</taxon>
        <taxon>Kratosvirus quantuckense</taxon>
    </lineage>
</organism>
<evidence type="ECO:0000313" key="7">
    <source>
        <dbReference type="Proteomes" id="UP000028667"/>
    </source>
</evidence>
<evidence type="ECO:0000256" key="2">
    <source>
        <dbReference type="ARBA" id="ARBA00022676"/>
    </source>
</evidence>
<dbReference type="PANTHER" id="PTHR31042">
    <property type="entry name" value="CORE-2/I-BRANCHING BETA-1,6-N-ACETYLGLUCOSAMINYLTRANSFERASE FAMILY PROTEIN-RELATED"/>
    <property type="match status" value="1"/>
</dbReference>
<dbReference type="InterPro" id="IPR003406">
    <property type="entry name" value="Glyco_trans_14"/>
</dbReference>
<keyword evidence="5" id="KW-0325">Glycoprotein</keyword>
<reference evidence="6 7" key="1">
    <citation type="journal article" date="2014" name="Virology">
        <title>Genome of brown tide virus (AaV), the little giant of the Megaviridae, elucidates NCLDV genome expansion and host-virus coevolution.</title>
        <authorList>
            <person name="Moniruzzaman M."/>
            <person name="LeCleir G.R."/>
            <person name="Brown C.M."/>
            <person name="Gobler C.J."/>
            <person name="Bidle K.D."/>
            <person name="Wilson W.H."/>
            <person name="Wilhelm S.W."/>
        </authorList>
    </citation>
    <scope>NUCLEOTIDE SEQUENCE [LARGE SCALE GENOMIC DNA]</scope>
    <source>
        <strain evidence="6">BtV-01</strain>
    </source>
</reference>
<dbReference type="PANTHER" id="PTHR31042:SF150">
    <property type="entry name" value="OS06G0661900 PROTEIN"/>
    <property type="match status" value="1"/>
</dbReference>
<protein>
    <submittedName>
        <fullName evidence="6">Putative family 14 glycosyltransferase</fullName>
    </submittedName>
</protein>
<proteinExistence type="predicted"/>